<feature type="non-terminal residue" evidence="2">
    <location>
        <position position="173"/>
    </location>
</feature>
<keyword evidence="3" id="KW-1185">Reference proteome</keyword>
<dbReference type="OrthoDB" id="3364905at2759"/>
<organism evidence="2 3">
    <name type="scientific">Fistulina hepatica ATCC 64428</name>
    <dbReference type="NCBI Taxonomy" id="1128425"/>
    <lineage>
        <taxon>Eukaryota</taxon>
        <taxon>Fungi</taxon>
        <taxon>Dikarya</taxon>
        <taxon>Basidiomycota</taxon>
        <taxon>Agaricomycotina</taxon>
        <taxon>Agaricomycetes</taxon>
        <taxon>Agaricomycetidae</taxon>
        <taxon>Agaricales</taxon>
        <taxon>Fistulinaceae</taxon>
        <taxon>Fistulina</taxon>
    </lineage>
</organism>
<evidence type="ECO:0000313" key="3">
    <source>
        <dbReference type="Proteomes" id="UP000054144"/>
    </source>
</evidence>
<dbReference type="EMBL" id="KN882118">
    <property type="protein sequence ID" value="KIY43104.1"/>
    <property type="molecule type" value="Genomic_DNA"/>
</dbReference>
<dbReference type="AlphaFoldDB" id="A0A0D7A123"/>
<protein>
    <submittedName>
        <fullName evidence="2">Uncharacterized protein</fullName>
    </submittedName>
</protein>
<evidence type="ECO:0000256" key="1">
    <source>
        <dbReference type="SAM" id="MobiDB-lite"/>
    </source>
</evidence>
<dbReference type="Proteomes" id="UP000054144">
    <property type="component" value="Unassembled WGS sequence"/>
</dbReference>
<proteinExistence type="predicted"/>
<gene>
    <name evidence="2" type="ORF">FISHEDRAFT_54186</name>
</gene>
<reference evidence="2 3" key="1">
    <citation type="journal article" date="2015" name="Fungal Genet. Biol.">
        <title>Evolution of novel wood decay mechanisms in Agaricales revealed by the genome sequences of Fistulina hepatica and Cylindrobasidium torrendii.</title>
        <authorList>
            <person name="Floudas D."/>
            <person name="Held B.W."/>
            <person name="Riley R."/>
            <person name="Nagy L.G."/>
            <person name="Koehler G."/>
            <person name="Ransdell A.S."/>
            <person name="Younus H."/>
            <person name="Chow J."/>
            <person name="Chiniquy J."/>
            <person name="Lipzen A."/>
            <person name="Tritt A."/>
            <person name="Sun H."/>
            <person name="Haridas S."/>
            <person name="LaButti K."/>
            <person name="Ohm R.A."/>
            <person name="Kues U."/>
            <person name="Blanchette R.A."/>
            <person name="Grigoriev I.V."/>
            <person name="Minto R.E."/>
            <person name="Hibbett D.S."/>
        </authorList>
    </citation>
    <scope>NUCLEOTIDE SEQUENCE [LARGE SCALE GENOMIC DNA]</scope>
    <source>
        <strain evidence="2 3">ATCC 64428</strain>
    </source>
</reference>
<sequence>MAQDQHSLAHELAAALMPEPSAGSKLLAEEFGIEYDEGAEGVDDEQNVYDEQHVEDARSQYEYPDATGDQHHYDYGDDLHAVADADPAMDPAFGSPIDHRAQLPSRPDQDPMEVLSRDLQSTDSFLSHLRHLDGTDLSSSAYLSTQQTPLEVIAADVIRRIEDSTKDREAQLR</sequence>
<name>A0A0D7A123_9AGAR</name>
<evidence type="ECO:0000313" key="2">
    <source>
        <dbReference type="EMBL" id="KIY43104.1"/>
    </source>
</evidence>
<feature type="region of interest" description="Disordered" evidence="1">
    <location>
        <begin position="85"/>
        <end position="111"/>
    </location>
</feature>
<accession>A0A0D7A123</accession>